<dbReference type="Pfam" id="PF09925">
    <property type="entry name" value="DUF2157"/>
    <property type="match status" value="1"/>
</dbReference>
<keyword evidence="1" id="KW-1133">Transmembrane helix</keyword>
<keyword evidence="1" id="KW-0472">Membrane</keyword>
<accession>A0ABT4QCT7</accession>
<feature type="transmembrane region" description="Helical" evidence="1">
    <location>
        <begin position="216"/>
        <end position="233"/>
    </location>
</feature>
<feature type="transmembrane region" description="Helical" evidence="1">
    <location>
        <begin position="240"/>
        <end position="260"/>
    </location>
</feature>
<organism evidence="3 4">
    <name type="scientific">Paenibacillus gyeongsangnamensis</name>
    <dbReference type="NCBI Taxonomy" id="3388067"/>
    <lineage>
        <taxon>Bacteria</taxon>
        <taxon>Bacillati</taxon>
        <taxon>Bacillota</taxon>
        <taxon>Bacilli</taxon>
        <taxon>Bacillales</taxon>
        <taxon>Paenibacillaceae</taxon>
        <taxon>Paenibacillus</taxon>
    </lineage>
</organism>
<evidence type="ECO:0000313" key="4">
    <source>
        <dbReference type="Proteomes" id="UP001527882"/>
    </source>
</evidence>
<comment type="caution">
    <text evidence="3">The sequence shown here is derived from an EMBL/GenBank/DDBJ whole genome shotgun (WGS) entry which is preliminary data.</text>
</comment>
<keyword evidence="1" id="KW-0812">Transmembrane</keyword>
<evidence type="ECO:0000259" key="2">
    <source>
        <dbReference type="Pfam" id="PF09925"/>
    </source>
</evidence>
<feature type="transmembrane region" description="Helical" evidence="1">
    <location>
        <begin position="146"/>
        <end position="162"/>
    </location>
</feature>
<reference evidence="3 4" key="1">
    <citation type="submission" date="2022-12" db="EMBL/GenBank/DDBJ databases">
        <title>Draft genome sequence of Paenibacillus sp. dW9.</title>
        <authorList>
            <person name="Choi E.-W."/>
            <person name="Kim D.-U."/>
        </authorList>
    </citation>
    <scope>NUCLEOTIDE SEQUENCE [LARGE SCALE GENOMIC DNA]</scope>
    <source>
        <strain evidence="4">dW9</strain>
    </source>
</reference>
<evidence type="ECO:0000313" key="3">
    <source>
        <dbReference type="EMBL" id="MCZ8514666.1"/>
    </source>
</evidence>
<name>A0ABT4QCT7_9BACL</name>
<dbReference type="Proteomes" id="UP001527882">
    <property type="component" value="Unassembled WGS sequence"/>
</dbReference>
<dbReference type="EMBL" id="JAQAGZ010000013">
    <property type="protein sequence ID" value="MCZ8514666.1"/>
    <property type="molecule type" value="Genomic_DNA"/>
</dbReference>
<keyword evidence="4" id="KW-1185">Reference proteome</keyword>
<feature type="domain" description="DUF2157" evidence="2">
    <location>
        <begin position="12"/>
        <end position="147"/>
    </location>
</feature>
<feature type="transmembrane region" description="Helical" evidence="1">
    <location>
        <begin position="373"/>
        <end position="390"/>
    </location>
</feature>
<feature type="transmembrane region" description="Helical" evidence="1">
    <location>
        <begin position="37"/>
        <end position="61"/>
    </location>
</feature>
<feature type="transmembrane region" description="Helical" evidence="1">
    <location>
        <begin position="121"/>
        <end position="141"/>
    </location>
</feature>
<feature type="transmembrane region" description="Helical" evidence="1">
    <location>
        <begin position="95"/>
        <end position="115"/>
    </location>
</feature>
<feature type="transmembrane region" description="Helical" evidence="1">
    <location>
        <begin position="276"/>
        <end position="293"/>
    </location>
</feature>
<evidence type="ECO:0000256" key="1">
    <source>
        <dbReference type="SAM" id="Phobius"/>
    </source>
</evidence>
<feature type="transmembrane region" description="Helical" evidence="1">
    <location>
        <begin position="168"/>
        <end position="185"/>
    </location>
</feature>
<dbReference type="RefSeq" id="WP_269883189.1">
    <property type="nucleotide sequence ID" value="NZ_JAQAGZ010000013.1"/>
</dbReference>
<feature type="transmembrane region" description="Helical" evidence="1">
    <location>
        <begin position="192"/>
        <end position="210"/>
    </location>
</feature>
<sequence>MSRKWVEQESPLWVEKGIITREQADRILDLYEDRKHAVGLLPILGSILVGLGILSFVAANWQSIPQLLRLALMIIVMAGFYVSGETAVRRGHGKLGIALIGLGVVSFGGSIVLIGQMFHLVAFHAGSFVLWAVAGAAAAFLYRSRYLYLISLILFNAAQIYSVSQFQMFSYTAFLLMVLALGYYGWKWRNTLLVWSFSLSFTLHALLWVIARDIKFIWMFIPAMALYALGDWLKDRTGAYALQIPPLAAAFLFGIYLVIFPSEWSARFLSDLRAEPLYYMGALAILFGVSLAGKLRTGRAPGAFEWILLFPFLYLPGGIELAYLLSLFLFSLYVLWRGYAEEWRFKINFGTVLFITSTLVAYGKLTWDFMDKSLFFIIGGLLLLSLSWFLNRRKKQFFYDVKEETPHD</sequence>
<dbReference type="InterPro" id="IPR018677">
    <property type="entry name" value="DUF2157"/>
</dbReference>
<proteinExistence type="predicted"/>
<feature type="transmembrane region" description="Helical" evidence="1">
    <location>
        <begin position="67"/>
        <end position="83"/>
    </location>
</feature>
<protein>
    <submittedName>
        <fullName evidence="3">DUF2157 domain-containing protein</fullName>
    </submittedName>
</protein>
<gene>
    <name evidence="3" type="ORF">O9H85_20000</name>
</gene>